<sequence>MFYAATYKSSNGRSWVRNTENWHQLSYFGETYAQKGNRMAQITYYRSGKYIAGAYAYVDSWRNVTSDYDSVTVWDSLNSWAPKTTFYYSL</sequence>
<proteinExistence type="predicted"/>
<dbReference type="EMBL" id="NGKC01000003">
    <property type="protein sequence ID" value="RSU13453.1"/>
    <property type="molecule type" value="Genomic_DNA"/>
</dbReference>
<reference evidence="1 2" key="1">
    <citation type="submission" date="2017-05" db="EMBL/GenBank/DDBJ databases">
        <title>Vagococcus spp. assemblies.</title>
        <authorList>
            <person name="Gulvik C.A."/>
        </authorList>
    </citation>
    <scope>NUCLEOTIDE SEQUENCE [LARGE SCALE GENOMIC DNA]</scope>
    <source>
        <strain evidence="1 2">LMG 24798</strain>
    </source>
</reference>
<dbReference type="AlphaFoldDB" id="A0A430AZF2"/>
<gene>
    <name evidence="1" type="ORF">CBF27_04555</name>
</gene>
<evidence type="ECO:0000313" key="1">
    <source>
        <dbReference type="EMBL" id="RSU13453.1"/>
    </source>
</evidence>
<protein>
    <submittedName>
        <fullName evidence="1">Uncharacterized protein</fullName>
    </submittedName>
</protein>
<keyword evidence="2" id="KW-1185">Reference proteome</keyword>
<accession>A0A430AZF2</accession>
<comment type="caution">
    <text evidence="1">The sequence shown here is derived from an EMBL/GenBank/DDBJ whole genome shotgun (WGS) entry which is preliminary data.</text>
</comment>
<evidence type="ECO:0000313" key="2">
    <source>
        <dbReference type="Proteomes" id="UP000286773"/>
    </source>
</evidence>
<dbReference type="Proteomes" id="UP000286773">
    <property type="component" value="Unassembled WGS sequence"/>
</dbReference>
<name>A0A430AZF2_9ENTE</name>
<organism evidence="1 2">
    <name type="scientific">Vagococcus acidifermentans</name>
    <dbReference type="NCBI Taxonomy" id="564710"/>
    <lineage>
        <taxon>Bacteria</taxon>
        <taxon>Bacillati</taxon>
        <taxon>Bacillota</taxon>
        <taxon>Bacilli</taxon>
        <taxon>Lactobacillales</taxon>
        <taxon>Enterococcaceae</taxon>
        <taxon>Vagococcus</taxon>
    </lineage>
</organism>
<dbReference type="OrthoDB" id="2225375at2"/>